<dbReference type="InterPro" id="IPR033469">
    <property type="entry name" value="CYTH-like_dom_sf"/>
</dbReference>
<keyword evidence="2" id="KW-1185">Reference proteome</keyword>
<comment type="caution">
    <text evidence="1">The sequence shown here is derived from an EMBL/GenBank/DDBJ whole genome shotgun (WGS) entry which is preliminary data.</text>
</comment>
<dbReference type="Proteomes" id="UP001381174">
    <property type="component" value="Unassembled WGS sequence"/>
</dbReference>
<evidence type="ECO:0000313" key="2">
    <source>
        <dbReference type="Proteomes" id="UP001381174"/>
    </source>
</evidence>
<dbReference type="EMBL" id="JBBBNY010000007">
    <property type="protein sequence ID" value="MEI7037214.1"/>
    <property type="molecule type" value="Genomic_DNA"/>
</dbReference>
<dbReference type="SUPFAM" id="SSF55154">
    <property type="entry name" value="CYTH-like phosphatases"/>
    <property type="match status" value="1"/>
</dbReference>
<evidence type="ECO:0000313" key="1">
    <source>
        <dbReference type="EMBL" id="MEI7037214.1"/>
    </source>
</evidence>
<accession>A0ABU8JCC8</accession>
<dbReference type="Gene3D" id="2.40.320.10">
    <property type="entry name" value="Hypothetical Protein Pfu-838710-001"/>
    <property type="match status" value="1"/>
</dbReference>
<sequence>MNTFPKYALAECERRWRVDPRRTEWVASLPFREIDDLYLRGTRLRLRRVRSAEGVVFKLGKKYGKAPDGAEPITNIYLTEAEYAALSQLPGYAVSKRRYAVGEGALDIYQGPVPAAIFEREFASAADAAACAAPPFAIEEVTDMPEYCGFALAVAATQRR</sequence>
<protein>
    <recommendedName>
        <fullName evidence="3">CYTH domain-containing protein</fullName>
    </recommendedName>
</protein>
<dbReference type="RefSeq" id="WP_336807846.1">
    <property type="nucleotide sequence ID" value="NZ_JBBBNY010000007.1"/>
</dbReference>
<name>A0ABU8JCC8_9GAMM</name>
<evidence type="ECO:0008006" key="3">
    <source>
        <dbReference type="Google" id="ProtNLM"/>
    </source>
</evidence>
<reference evidence="1 2" key="1">
    <citation type="journal article" date="2014" name="Int. J. Syst. Evol. Microbiol.">
        <title>Fulvimonas yonginensis sp. nov., isolated from greenhouse soil, and emended description of the genus Fulvimonas.</title>
        <authorList>
            <person name="Ahn J.H."/>
            <person name="Kim S.J."/>
            <person name="Weon H.Y."/>
            <person name="Hong S.B."/>
            <person name="Seok S.J."/>
            <person name="Kwon S.W."/>
        </authorList>
    </citation>
    <scope>NUCLEOTIDE SEQUENCE [LARGE SCALE GENOMIC DNA]</scope>
    <source>
        <strain evidence="1 2">KACC 16952</strain>
    </source>
</reference>
<proteinExistence type="predicted"/>
<organism evidence="1 2">
    <name type="scientific">Fulvimonas yonginensis</name>
    <dbReference type="NCBI Taxonomy" id="1495200"/>
    <lineage>
        <taxon>Bacteria</taxon>
        <taxon>Pseudomonadati</taxon>
        <taxon>Pseudomonadota</taxon>
        <taxon>Gammaproteobacteria</taxon>
        <taxon>Lysobacterales</taxon>
        <taxon>Rhodanobacteraceae</taxon>
        <taxon>Fulvimonas</taxon>
    </lineage>
</organism>
<gene>
    <name evidence="1" type="ORF">WAT24_10640</name>
</gene>